<accession>A0A9P7UJQ8</accession>
<sequence length="77" mass="8781">MKMLEPRNLFKFSLDDGSSATDSIAKDPMNLAWSLCNIGLTIHLFGYPLTDYGFHVLSNNKVAWEKPWQHAGERQVK</sequence>
<evidence type="ECO:0000313" key="1">
    <source>
        <dbReference type="EMBL" id="KAG7059277.1"/>
    </source>
</evidence>
<comment type="caution">
    <text evidence="1">The sequence shown here is derived from an EMBL/GenBank/DDBJ whole genome shotgun (WGS) entry which is preliminary data.</text>
</comment>
<organism evidence="1 2">
    <name type="scientific">Colletotrichum scovillei</name>
    <dbReference type="NCBI Taxonomy" id="1209932"/>
    <lineage>
        <taxon>Eukaryota</taxon>
        <taxon>Fungi</taxon>
        <taxon>Dikarya</taxon>
        <taxon>Ascomycota</taxon>
        <taxon>Pezizomycotina</taxon>
        <taxon>Sordariomycetes</taxon>
        <taxon>Hypocreomycetidae</taxon>
        <taxon>Glomerellales</taxon>
        <taxon>Glomerellaceae</taxon>
        <taxon>Colletotrichum</taxon>
        <taxon>Colletotrichum acutatum species complex</taxon>
    </lineage>
</organism>
<dbReference type="Proteomes" id="UP000699042">
    <property type="component" value="Unassembled WGS sequence"/>
</dbReference>
<dbReference type="AlphaFoldDB" id="A0A9P7UJQ8"/>
<dbReference type="EMBL" id="JAESDN010000001">
    <property type="protein sequence ID" value="KAG7059277.1"/>
    <property type="molecule type" value="Genomic_DNA"/>
</dbReference>
<name>A0A9P7UJQ8_9PEZI</name>
<protein>
    <submittedName>
        <fullName evidence="1">Uncharacterized protein</fullName>
    </submittedName>
</protein>
<proteinExistence type="predicted"/>
<evidence type="ECO:0000313" key="2">
    <source>
        <dbReference type="Proteomes" id="UP000699042"/>
    </source>
</evidence>
<keyword evidence="2" id="KW-1185">Reference proteome</keyword>
<gene>
    <name evidence="1" type="ORF">JMJ77_006643</name>
</gene>
<reference evidence="1" key="1">
    <citation type="submission" date="2021-05" db="EMBL/GenBank/DDBJ databases">
        <title>Comparative genomics of three Colletotrichum scovillei strains and genetic complementation revealed genes involved fungal growth and virulence on chili pepper.</title>
        <authorList>
            <person name="Hsieh D.-K."/>
            <person name="Chuang S.-C."/>
            <person name="Chen C.-Y."/>
            <person name="Chao Y.-T."/>
            <person name="Lu M.-Y.J."/>
            <person name="Lee M.-H."/>
            <person name="Shih M.-C."/>
        </authorList>
    </citation>
    <scope>NUCLEOTIDE SEQUENCE</scope>
    <source>
        <strain evidence="1">Coll-153</strain>
    </source>
</reference>